<dbReference type="Proteomes" id="UP001180020">
    <property type="component" value="Unassembled WGS sequence"/>
</dbReference>
<evidence type="ECO:0000256" key="1">
    <source>
        <dbReference type="SAM" id="MobiDB-lite"/>
    </source>
</evidence>
<organism evidence="2 3">
    <name type="scientific">Acorus calamus</name>
    <name type="common">Sweet flag</name>
    <dbReference type="NCBI Taxonomy" id="4465"/>
    <lineage>
        <taxon>Eukaryota</taxon>
        <taxon>Viridiplantae</taxon>
        <taxon>Streptophyta</taxon>
        <taxon>Embryophyta</taxon>
        <taxon>Tracheophyta</taxon>
        <taxon>Spermatophyta</taxon>
        <taxon>Magnoliopsida</taxon>
        <taxon>Liliopsida</taxon>
        <taxon>Acoraceae</taxon>
        <taxon>Acorus</taxon>
    </lineage>
</organism>
<comment type="caution">
    <text evidence="2">The sequence shown here is derived from an EMBL/GenBank/DDBJ whole genome shotgun (WGS) entry which is preliminary data.</text>
</comment>
<evidence type="ECO:0000313" key="2">
    <source>
        <dbReference type="EMBL" id="KAK1291008.1"/>
    </source>
</evidence>
<accession>A0AAV9CSD6</accession>
<reference evidence="2" key="1">
    <citation type="journal article" date="2023" name="Nat. Commun.">
        <title>Diploid and tetraploid genomes of Acorus and the evolution of monocots.</title>
        <authorList>
            <person name="Ma L."/>
            <person name="Liu K.W."/>
            <person name="Li Z."/>
            <person name="Hsiao Y.Y."/>
            <person name="Qi Y."/>
            <person name="Fu T."/>
            <person name="Tang G.D."/>
            <person name="Zhang D."/>
            <person name="Sun W.H."/>
            <person name="Liu D.K."/>
            <person name="Li Y."/>
            <person name="Chen G.Z."/>
            <person name="Liu X.D."/>
            <person name="Liao X.Y."/>
            <person name="Jiang Y.T."/>
            <person name="Yu X."/>
            <person name="Hao Y."/>
            <person name="Huang J."/>
            <person name="Zhao X.W."/>
            <person name="Ke S."/>
            <person name="Chen Y.Y."/>
            <person name="Wu W.L."/>
            <person name="Hsu J.L."/>
            <person name="Lin Y.F."/>
            <person name="Huang M.D."/>
            <person name="Li C.Y."/>
            <person name="Huang L."/>
            <person name="Wang Z.W."/>
            <person name="Zhao X."/>
            <person name="Zhong W.Y."/>
            <person name="Peng D.H."/>
            <person name="Ahmad S."/>
            <person name="Lan S."/>
            <person name="Zhang J.S."/>
            <person name="Tsai W.C."/>
            <person name="Van de Peer Y."/>
            <person name="Liu Z.J."/>
        </authorList>
    </citation>
    <scope>NUCLEOTIDE SEQUENCE</scope>
    <source>
        <strain evidence="2">CP</strain>
    </source>
</reference>
<reference evidence="2" key="2">
    <citation type="submission" date="2023-06" db="EMBL/GenBank/DDBJ databases">
        <authorList>
            <person name="Ma L."/>
            <person name="Liu K.-W."/>
            <person name="Li Z."/>
            <person name="Hsiao Y.-Y."/>
            <person name="Qi Y."/>
            <person name="Fu T."/>
            <person name="Tang G."/>
            <person name="Zhang D."/>
            <person name="Sun W.-H."/>
            <person name="Liu D.-K."/>
            <person name="Li Y."/>
            <person name="Chen G.-Z."/>
            <person name="Liu X.-D."/>
            <person name="Liao X.-Y."/>
            <person name="Jiang Y.-T."/>
            <person name="Yu X."/>
            <person name="Hao Y."/>
            <person name="Huang J."/>
            <person name="Zhao X.-W."/>
            <person name="Ke S."/>
            <person name="Chen Y.-Y."/>
            <person name="Wu W.-L."/>
            <person name="Hsu J.-L."/>
            <person name="Lin Y.-F."/>
            <person name="Huang M.-D."/>
            <person name="Li C.-Y."/>
            <person name="Huang L."/>
            <person name="Wang Z.-W."/>
            <person name="Zhao X."/>
            <person name="Zhong W.-Y."/>
            <person name="Peng D.-H."/>
            <person name="Ahmad S."/>
            <person name="Lan S."/>
            <person name="Zhang J.-S."/>
            <person name="Tsai W.-C."/>
            <person name="Van De Peer Y."/>
            <person name="Liu Z.-J."/>
        </authorList>
    </citation>
    <scope>NUCLEOTIDE SEQUENCE</scope>
    <source>
        <strain evidence="2">CP</strain>
        <tissue evidence="2">Leaves</tissue>
    </source>
</reference>
<protein>
    <submittedName>
        <fullName evidence="2">Uncharacterized protein</fullName>
    </submittedName>
</protein>
<dbReference type="EMBL" id="JAUJYO010000018">
    <property type="protein sequence ID" value="KAK1291008.1"/>
    <property type="molecule type" value="Genomic_DNA"/>
</dbReference>
<name>A0AAV9CSD6_ACOCL</name>
<dbReference type="AlphaFoldDB" id="A0AAV9CSD6"/>
<gene>
    <name evidence="2" type="ORF">QJS10_CPB18g00854</name>
</gene>
<sequence>MEERRQSQSESTVEDNQHRSMSWRSRKRSLGIGQGITGILARLLDLILVIQNLVNQGCWFFGNSRGGGKEFECHKEVDANVFGDTYSKQRFNVLHSYLSQSPGSTDSKGEDILHWRYRELH</sequence>
<feature type="region of interest" description="Disordered" evidence="1">
    <location>
        <begin position="1"/>
        <end position="27"/>
    </location>
</feature>
<proteinExistence type="predicted"/>
<keyword evidence="3" id="KW-1185">Reference proteome</keyword>
<evidence type="ECO:0000313" key="3">
    <source>
        <dbReference type="Proteomes" id="UP001180020"/>
    </source>
</evidence>